<dbReference type="Pfam" id="PF00829">
    <property type="entry name" value="Ribosomal_L21p"/>
    <property type="match status" value="1"/>
</dbReference>
<name>A0AAJ7BZ19_CEPCN</name>
<dbReference type="CTD" id="219927"/>
<gene>
    <name evidence="6" type="primary">LOC107269042</name>
</gene>
<dbReference type="GO" id="GO:0006412">
    <property type="term" value="P:translation"/>
    <property type="evidence" value="ECO:0007669"/>
    <property type="project" value="InterPro"/>
</dbReference>
<evidence type="ECO:0000256" key="4">
    <source>
        <dbReference type="ARBA" id="ARBA00044129"/>
    </source>
</evidence>
<dbReference type="InterPro" id="IPR001787">
    <property type="entry name" value="Ribosomal_bL21"/>
</dbReference>
<proteinExistence type="inferred from homology"/>
<dbReference type="GeneID" id="107269042"/>
<dbReference type="HAMAP" id="MF_01363">
    <property type="entry name" value="Ribosomal_bL21"/>
    <property type="match status" value="1"/>
</dbReference>
<evidence type="ECO:0000256" key="1">
    <source>
        <dbReference type="ARBA" id="ARBA00008563"/>
    </source>
</evidence>
<dbReference type="GO" id="GO:0003723">
    <property type="term" value="F:RNA binding"/>
    <property type="evidence" value="ECO:0007669"/>
    <property type="project" value="InterPro"/>
</dbReference>
<dbReference type="PANTHER" id="PTHR21349:SF0">
    <property type="entry name" value="LARGE RIBOSOMAL SUBUNIT PROTEIN BL21M"/>
    <property type="match status" value="1"/>
</dbReference>
<dbReference type="SUPFAM" id="SSF141091">
    <property type="entry name" value="L21p-like"/>
    <property type="match status" value="1"/>
</dbReference>
<dbReference type="GO" id="GO:0005762">
    <property type="term" value="C:mitochondrial large ribosomal subunit"/>
    <property type="evidence" value="ECO:0007669"/>
    <property type="project" value="TreeGrafter"/>
</dbReference>
<evidence type="ECO:0000256" key="3">
    <source>
        <dbReference type="ARBA" id="ARBA00023274"/>
    </source>
</evidence>
<dbReference type="KEGG" id="ccin:107269042"/>
<dbReference type="GO" id="GO:0003735">
    <property type="term" value="F:structural constituent of ribosome"/>
    <property type="evidence" value="ECO:0007669"/>
    <property type="project" value="InterPro"/>
</dbReference>
<accession>A0AAJ7BZ19</accession>
<evidence type="ECO:0000313" key="6">
    <source>
        <dbReference type="RefSeq" id="XP_015597947.1"/>
    </source>
</evidence>
<keyword evidence="3" id="KW-0687">Ribonucleoprotein</keyword>
<dbReference type="RefSeq" id="XP_015597947.1">
    <property type="nucleotide sequence ID" value="XM_015742461.2"/>
</dbReference>
<dbReference type="AlphaFoldDB" id="A0AAJ7BZ19"/>
<dbReference type="NCBIfam" id="TIGR00061">
    <property type="entry name" value="L21"/>
    <property type="match status" value="1"/>
</dbReference>
<sequence length="215" mass="24501">MAAFTSFSRLFATAAVNSLRNVPRNILFSKQITPAIAITGSQVAGYRTRLPWIEKVPNYQVEVPDTTEEDLKLTDDVMKQINQQISTNNIGRLFAVVHVCGKQFKITENDIIIIQGYWPPTVGDKLKLEKVLLVGGSDFTLIGRPLVNRELVSIIATVIEKTTSHTKTHFRFKKRKQYRRINFCRIQHTMLRINSIQVEPNVGHLKEVEGLHSIY</sequence>
<organism evidence="5 6">
    <name type="scientific">Cephus cinctus</name>
    <name type="common">Wheat stem sawfly</name>
    <dbReference type="NCBI Taxonomy" id="211228"/>
    <lineage>
        <taxon>Eukaryota</taxon>
        <taxon>Metazoa</taxon>
        <taxon>Ecdysozoa</taxon>
        <taxon>Arthropoda</taxon>
        <taxon>Hexapoda</taxon>
        <taxon>Insecta</taxon>
        <taxon>Pterygota</taxon>
        <taxon>Neoptera</taxon>
        <taxon>Endopterygota</taxon>
        <taxon>Hymenoptera</taxon>
        <taxon>Cephoidea</taxon>
        <taxon>Cephidae</taxon>
        <taxon>Cephus</taxon>
    </lineage>
</organism>
<dbReference type="Proteomes" id="UP000694920">
    <property type="component" value="Unplaced"/>
</dbReference>
<keyword evidence="5" id="KW-1185">Reference proteome</keyword>
<evidence type="ECO:0000256" key="2">
    <source>
        <dbReference type="ARBA" id="ARBA00022980"/>
    </source>
</evidence>
<keyword evidence="2 6" id="KW-0689">Ribosomal protein</keyword>
<comment type="similarity">
    <text evidence="1">Belongs to the bacterial ribosomal protein bL21 family.</text>
</comment>
<reference evidence="6" key="1">
    <citation type="submission" date="2025-08" db="UniProtKB">
        <authorList>
            <consortium name="RefSeq"/>
        </authorList>
    </citation>
    <scope>IDENTIFICATION</scope>
</reference>
<evidence type="ECO:0000313" key="5">
    <source>
        <dbReference type="Proteomes" id="UP000694920"/>
    </source>
</evidence>
<dbReference type="InterPro" id="IPR036164">
    <property type="entry name" value="bL21-like_sf"/>
</dbReference>
<dbReference type="InterPro" id="IPR028909">
    <property type="entry name" value="bL21-like"/>
</dbReference>
<protein>
    <recommendedName>
        <fullName evidence="4">Large ribosomal subunit protein bL21m</fullName>
    </recommendedName>
</protein>
<dbReference type="PANTHER" id="PTHR21349">
    <property type="entry name" value="50S RIBOSOMAL PROTEIN L21"/>
    <property type="match status" value="1"/>
</dbReference>